<reference evidence="5 6" key="1">
    <citation type="submission" date="2019-01" db="EMBL/GenBank/DDBJ databases">
        <title>A draft genome assembly of the solar-powered sea slug Elysia chlorotica.</title>
        <authorList>
            <person name="Cai H."/>
            <person name="Li Q."/>
            <person name="Fang X."/>
            <person name="Li J."/>
            <person name="Curtis N.E."/>
            <person name="Altenburger A."/>
            <person name="Shibata T."/>
            <person name="Feng M."/>
            <person name="Maeda T."/>
            <person name="Schwartz J.A."/>
            <person name="Shigenobu S."/>
            <person name="Lundholm N."/>
            <person name="Nishiyama T."/>
            <person name="Yang H."/>
            <person name="Hasebe M."/>
            <person name="Li S."/>
            <person name="Pierce S.K."/>
            <person name="Wang J."/>
        </authorList>
    </citation>
    <scope>NUCLEOTIDE SEQUENCE [LARGE SCALE GENOMIC DNA]</scope>
    <source>
        <strain evidence="5">EC2010</strain>
        <tissue evidence="5">Whole organism of an adult</tissue>
    </source>
</reference>
<feature type="domain" description="DAAF9 CobW C-like" evidence="1">
    <location>
        <begin position="584"/>
        <end position="649"/>
    </location>
</feature>
<dbReference type="InterPro" id="IPR058844">
    <property type="entry name" value="PB_DAAF9"/>
</dbReference>
<dbReference type="OrthoDB" id="72033at2759"/>
<feature type="domain" description="DAAF9" evidence="3">
    <location>
        <begin position="368"/>
        <end position="568"/>
    </location>
</feature>
<dbReference type="PANTHER" id="PTHR33664">
    <property type="entry name" value="RCG26366"/>
    <property type="match status" value="1"/>
</dbReference>
<evidence type="ECO:0000259" key="4">
    <source>
        <dbReference type="Pfam" id="PF26246"/>
    </source>
</evidence>
<dbReference type="Pfam" id="PF25204">
    <property type="entry name" value="DAAF9_2"/>
    <property type="match status" value="1"/>
</dbReference>
<accession>A0A3S0ZX55</accession>
<sequence>MVRAVLAAIEMYTHSGSFSKAEKVCMETLLEECGLLNNSTLVSYLNSRANIEFHIDALGSDTRLKEGQHSKLLKNISLVLYDIPAAESSASPIGSMVFSETFLDSRISCQGSTDVSSDYLILTSSIPRYQLWSMSGHSKRHTVSPPSVDVDHWGEVLVVQPDILMMGTWLALLPADKVTLTVLKHGISVKTLEYGYFLLHGTQMNSVSLYDGDSMTQVSLLTVNLVLTENLLSILPPHLSANLDENGQFRIIFAFHPHTKAHTQLYGNVLPAWKNESKVPLVERLEYLDPESEPVHFYLQNKLEVLTTSEGESSALRKCSAEQPDLFGFLDHLTESCGLESPVSLDIYQTLTGGLEEPHGKVGEKIVVTVIGGAPGSEKDSLASTLTSYNKNVINWLVYKQPDECCVDTGFLHKSMTAAVETRNQWLLTKSTRIIFIAPGFCDTTEVLRAMASHPDKAISTEFTIGTVTICIDPQNAFMEHKMVLSCLMSQCAQGWVNNIVFTSQTTSPSETLDSLQMLIRSINSNVALLKAEGGVVRRSTDLDLIMSESSFKIPELQRARVLMKPDWCKDSLSAWPCRPQMENTVLRFTIPLEKHLTLIKLRGITSTFHSYPFLGNIYFVRGFLAFNGSPSMVDLQYTSLSNKLSINETKKPAKDEDYDGSGKQSESVYFMSFTGVGLKEQELKNWLSSCVKQKPDRKKLLSRKDLTSKDIEKIHEKHHLDELPDGWFYNGSQFVSMSGERSLKHPSLENFVQAYLDQRNAEIERFNARIETDSYVDLWN</sequence>
<dbReference type="Pfam" id="PF23319">
    <property type="entry name" value="CobW_C_DAAF9"/>
    <property type="match status" value="1"/>
</dbReference>
<dbReference type="EMBL" id="RQTK01000177">
    <property type="protein sequence ID" value="RUS85252.1"/>
    <property type="molecule type" value="Genomic_DNA"/>
</dbReference>
<keyword evidence="6" id="KW-1185">Reference proteome</keyword>
<gene>
    <name evidence="5" type="ORF">EGW08_007013</name>
</gene>
<evidence type="ECO:0000259" key="3">
    <source>
        <dbReference type="Pfam" id="PF25204"/>
    </source>
</evidence>
<dbReference type="Pfam" id="PF26246">
    <property type="entry name" value="PH_DAAF9"/>
    <property type="match status" value="1"/>
</dbReference>
<organism evidence="5 6">
    <name type="scientific">Elysia chlorotica</name>
    <name type="common">Eastern emerald elysia</name>
    <name type="synonym">Sea slug</name>
    <dbReference type="NCBI Taxonomy" id="188477"/>
    <lineage>
        <taxon>Eukaryota</taxon>
        <taxon>Metazoa</taxon>
        <taxon>Spiralia</taxon>
        <taxon>Lophotrochozoa</taxon>
        <taxon>Mollusca</taxon>
        <taxon>Gastropoda</taxon>
        <taxon>Heterobranchia</taxon>
        <taxon>Euthyneura</taxon>
        <taxon>Panpulmonata</taxon>
        <taxon>Sacoglossa</taxon>
        <taxon>Placobranchoidea</taxon>
        <taxon>Plakobranchidae</taxon>
        <taxon>Elysia</taxon>
    </lineage>
</organism>
<comment type="caution">
    <text evidence="5">The sequence shown here is derived from an EMBL/GenBank/DDBJ whole genome shotgun (WGS) entry which is preliminary data.</text>
</comment>
<dbReference type="AlphaFoldDB" id="A0A3S0ZX55"/>
<feature type="domain" description="DAAF9 PH" evidence="4">
    <location>
        <begin position="179"/>
        <end position="335"/>
    </location>
</feature>
<dbReference type="InterPro" id="IPR056414">
    <property type="entry name" value="DAAF9_CobW_C"/>
</dbReference>
<dbReference type="InterPro" id="IPR040342">
    <property type="entry name" value="DNAAF9"/>
</dbReference>
<protein>
    <submittedName>
        <fullName evidence="5">Uncharacterized protein</fullName>
    </submittedName>
</protein>
<dbReference type="Pfam" id="PF25203">
    <property type="entry name" value="PB_DAAF9"/>
    <property type="match status" value="1"/>
</dbReference>
<dbReference type="PANTHER" id="PTHR33664:SF1">
    <property type="entry name" value="DYNEIN AXONEMAL ASSEMBLY FACTOR 9"/>
    <property type="match status" value="1"/>
</dbReference>
<dbReference type="Proteomes" id="UP000271974">
    <property type="component" value="Unassembled WGS sequence"/>
</dbReference>
<evidence type="ECO:0000313" key="6">
    <source>
        <dbReference type="Proteomes" id="UP000271974"/>
    </source>
</evidence>
<dbReference type="InterPro" id="IPR058843">
    <property type="entry name" value="PH_DAAF9"/>
</dbReference>
<evidence type="ECO:0000259" key="1">
    <source>
        <dbReference type="Pfam" id="PF23319"/>
    </source>
</evidence>
<evidence type="ECO:0000259" key="2">
    <source>
        <dbReference type="Pfam" id="PF25203"/>
    </source>
</evidence>
<evidence type="ECO:0000313" key="5">
    <source>
        <dbReference type="EMBL" id="RUS85252.1"/>
    </source>
</evidence>
<proteinExistence type="predicted"/>
<dbReference type="STRING" id="188477.A0A3S0ZX55"/>
<dbReference type="InterPro" id="IPR057478">
    <property type="entry name" value="DAAF9_2"/>
</dbReference>
<feature type="domain" description="DAAF9 pita-bread-like" evidence="2">
    <location>
        <begin position="2"/>
        <end position="111"/>
    </location>
</feature>
<name>A0A3S0ZX55_ELYCH</name>